<dbReference type="PANTHER" id="PTHR30595:SF6">
    <property type="entry name" value="SCHLAFEN ALBA-2 DOMAIN-CONTAINING PROTEIN"/>
    <property type="match status" value="1"/>
</dbReference>
<dbReference type="InterPro" id="IPR007421">
    <property type="entry name" value="Schlafen_AlbA_2_dom"/>
</dbReference>
<gene>
    <name evidence="2" type="ordered locus">TTHA1019</name>
</gene>
<dbReference type="KEGG" id="ttj:TTHA1019"/>
<dbReference type="PANTHER" id="PTHR30595">
    <property type="entry name" value="GLPR-RELATED TRANSCRIPTIONAL REPRESSOR"/>
    <property type="match status" value="1"/>
</dbReference>
<organism evidence="2 3">
    <name type="scientific">Thermus thermophilus (strain ATCC 27634 / DSM 579 / HB8)</name>
    <dbReference type="NCBI Taxonomy" id="300852"/>
    <lineage>
        <taxon>Bacteria</taxon>
        <taxon>Thermotogati</taxon>
        <taxon>Deinococcota</taxon>
        <taxon>Deinococci</taxon>
        <taxon>Thermales</taxon>
        <taxon>Thermaceae</taxon>
        <taxon>Thermus</taxon>
    </lineage>
</organism>
<dbReference type="eggNOG" id="COG2865">
    <property type="taxonomic scope" value="Bacteria"/>
</dbReference>
<accession>Q5SJI9</accession>
<name>Q5SJI9_THET8</name>
<evidence type="ECO:0000313" key="3">
    <source>
        <dbReference type="Proteomes" id="UP000000532"/>
    </source>
</evidence>
<dbReference type="AlphaFoldDB" id="Q5SJI9"/>
<keyword evidence="3" id="KW-1185">Reference proteome</keyword>
<evidence type="ECO:0000313" key="2">
    <source>
        <dbReference type="EMBL" id="BAD70842.1"/>
    </source>
</evidence>
<evidence type="ECO:0000259" key="1">
    <source>
        <dbReference type="Pfam" id="PF04326"/>
    </source>
</evidence>
<dbReference type="InterPro" id="IPR038461">
    <property type="entry name" value="Schlafen_AlbA_2_dom_sf"/>
</dbReference>
<dbReference type="Proteomes" id="UP000000532">
    <property type="component" value="Chromosome"/>
</dbReference>
<protein>
    <recommendedName>
        <fullName evidence="1">Schlafen AlbA-2 domain-containing protein</fullName>
    </recommendedName>
</protein>
<dbReference type="GeneID" id="44146506"/>
<dbReference type="Pfam" id="PF04326">
    <property type="entry name" value="SLFN_AlbA_2"/>
    <property type="match status" value="1"/>
</dbReference>
<dbReference type="EnsemblBacteria" id="BAD70842">
    <property type="protein sequence ID" value="BAD70842"/>
    <property type="gene ID" value="BAD70842"/>
</dbReference>
<dbReference type="RefSeq" id="WP_011228380.1">
    <property type="nucleotide sequence ID" value="NC_006461.1"/>
</dbReference>
<dbReference type="Gene3D" id="3.30.950.30">
    <property type="entry name" value="Schlafen, AAA domain"/>
    <property type="match status" value="1"/>
</dbReference>
<proteinExistence type="predicted"/>
<sequence>MTPELVRELIARGEALTLEFKGEERRQLSENDLVETVVCMANRPTQEMGYVLIGVEDDGRVTGARPRDAGGIDPLRIQALIANRTRPSLSCRVWVVELEGKPVLVIEVPRSCKDLCVRVRV</sequence>
<dbReference type="EMBL" id="AP008226">
    <property type="protein sequence ID" value="BAD70842.1"/>
    <property type="molecule type" value="Genomic_DNA"/>
</dbReference>
<feature type="domain" description="Schlafen AlbA-2" evidence="1">
    <location>
        <begin position="14"/>
        <end position="113"/>
    </location>
</feature>
<dbReference type="HOGENOM" id="CLU_2036964_0_0_0"/>
<reference evidence="2 3" key="1">
    <citation type="submission" date="2004-11" db="EMBL/GenBank/DDBJ databases">
        <title>Complete genome sequence of Thermus thermophilus HB8.</title>
        <authorList>
            <person name="Masui R."/>
            <person name="Kurokawa K."/>
            <person name="Nakagawa N."/>
            <person name="Tokunaga F."/>
            <person name="Koyama Y."/>
            <person name="Shibata T."/>
            <person name="Oshima T."/>
            <person name="Yokoyama S."/>
            <person name="Yasunaga T."/>
            <person name="Kuramitsu S."/>
        </authorList>
    </citation>
    <scope>NUCLEOTIDE SEQUENCE [LARGE SCALE GENOMIC DNA]</scope>
    <source>
        <strain evidence="3">ATCC 27634 / DSM 579 / HB8</strain>
    </source>
</reference>